<sequence length="137" mass="15383">METIQLEKDIKVMCVTATSFPAGIMAAHQKMHSLTPHSTERKYFGLSRPESGNGEIIYKAAAEQLEPGEAEKLNLETIDIKKGNYVSVTLHNFMDDPSAIGATFQQMIARPDIDPQGYCVEWYLTDKDVQCMVRLQD</sequence>
<keyword evidence="2" id="KW-1185">Reference proteome</keyword>
<protein>
    <submittedName>
        <fullName evidence="1">Transcriptional regulator</fullName>
    </submittedName>
</protein>
<organism evidence="1 2">
    <name type="scientific">Mucilaginibacter calamicampi</name>
    <dbReference type="NCBI Taxonomy" id="1302352"/>
    <lineage>
        <taxon>Bacteria</taxon>
        <taxon>Pseudomonadati</taxon>
        <taxon>Bacteroidota</taxon>
        <taxon>Sphingobacteriia</taxon>
        <taxon>Sphingobacteriales</taxon>
        <taxon>Sphingobacteriaceae</taxon>
        <taxon>Mucilaginibacter</taxon>
    </lineage>
</organism>
<proteinExistence type="predicted"/>
<name>A0ABW2YYD5_9SPHI</name>
<reference evidence="2" key="1">
    <citation type="journal article" date="2019" name="Int. J. Syst. Evol. Microbiol.">
        <title>The Global Catalogue of Microorganisms (GCM) 10K type strain sequencing project: providing services to taxonomists for standard genome sequencing and annotation.</title>
        <authorList>
            <consortium name="The Broad Institute Genomics Platform"/>
            <consortium name="The Broad Institute Genome Sequencing Center for Infectious Disease"/>
            <person name="Wu L."/>
            <person name="Ma J."/>
        </authorList>
    </citation>
    <scope>NUCLEOTIDE SEQUENCE [LARGE SCALE GENOMIC DNA]</scope>
    <source>
        <strain evidence="2">CCUG 63418</strain>
    </source>
</reference>
<comment type="caution">
    <text evidence="1">The sequence shown here is derived from an EMBL/GenBank/DDBJ whole genome shotgun (WGS) entry which is preliminary data.</text>
</comment>
<evidence type="ECO:0000313" key="2">
    <source>
        <dbReference type="Proteomes" id="UP001596958"/>
    </source>
</evidence>
<evidence type="ECO:0000313" key="1">
    <source>
        <dbReference type="EMBL" id="MFD0751382.1"/>
    </source>
</evidence>
<accession>A0ABW2YYD5</accession>
<dbReference type="RefSeq" id="WP_377101498.1">
    <property type="nucleotide sequence ID" value="NZ_JBHTHU010000019.1"/>
</dbReference>
<gene>
    <name evidence="1" type="ORF">ACFQZS_14625</name>
</gene>
<dbReference type="Proteomes" id="UP001596958">
    <property type="component" value="Unassembled WGS sequence"/>
</dbReference>
<dbReference type="EMBL" id="JBHTHU010000019">
    <property type="protein sequence ID" value="MFD0751382.1"/>
    <property type="molecule type" value="Genomic_DNA"/>
</dbReference>